<protein>
    <recommendedName>
        <fullName evidence="3">SagB/ThcOx family dehydrogenase</fullName>
    </recommendedName>
</protein>
<proteinExistence type="predicted"/>
<dbReference type="EMBL" id="JAUSTY010000014">
    <property type="protein sequence ID" value="MDQ0167224.1"/>
    <property type="molecule type" value="Genomic_DNA"/>
</dbReference>
<gene>
    <name evidence="1" type="ORF">J2S11_003149</name>
</gene>
<evidence type="ECO:0008006" key="3">
    <source>
        <dbReference type="Google" id="ProtNLM"/>
    </source>
</evidence>
<name>A0ABT9W2D7_9BACI</name>
<evidence type="ECO:0000313" key="1">
    <source>
        <dbReference type="EMBL" id="MDQ0167224.1"/>
    </source>
</evidence>
<dbReference type="Proteomes" id="UP001235840">
    <property type="component" value="Unassembled WGS sequence"/>
</dbReference>
<accession>A0ABT9W2D7</accession>
<reference evidence="1 2" key="1">
    <citation type="submission" date="2023-07" db="EMBL/GenBank/DDBJ databases">
        <title>Genomic Encyclopedia of Type Strains, Phase IV (KMG-IV): sequencing the most valuable type-strain genomes for metagenomic binning, comparative biology and taxonomic classification.</title>
        <authorList>
            <person name="Goeker M."/>
        </authorList>
    </citation>
    <scope>NUCLEOTIDE SEQUENCE [LARGE SCALE GENOMIC DNA]</scope>
    <source>
        <strain evidence="1 2">DSM 12751</strain>
    </source>
</reference>
<dbReference type="RefSeq" id="WP_307396015.1">
    <property type="nucleotide sequence ID" value="NZ_BAAADK010000014.1"/>
</dbReference>
<comment type="caution">
    <text evidence="1">The sequence shown here is derived from an EMBL/GenBank/DDBJ whole genome shotgun (WGS) entry which is preliminary data.</text>
</comment>
<evidence type="ECO:0000313" key="2">
    <source>
        <dbReference type="Proteomes" id="UP001235840"/>
    </source>
</evidence>
<keyword evidence="2" id="KW-1185">Reference proteome</keyword>
<sequence length="364" mass="42405">MYTKKDFLGELASNYGVRSIQQQLHSNLNDYQSVTAEIPTSLSNSELERFELLLQLNDFNRVEQDTHYKTHKGYPSPRSLYPIKLFIALGDQYFISKHPTDHRLEYFRNNVLHATKGDILIEFEDKYPVYYLHIKKTLLLLEAGHLLYNVLYVGEQLGLTYKLHCTQQQIHLELIDMAMDSTNFKDISSFMETAAIRNSGPYLHSITYPYPKYLTNPDEFNSRLEQVIRDTAKFFQFEDKHSIQALTYYNVGEGDFVCSTDKQQPISYQSLNKIYPFVNSYGVSFVTFLLLDHRCLTDKNASDYLLALGFIAQFLCLQHSDKEQFCRPIKSFNIDEVEELFGLDSSSYTPFYFTLSGSKPQRRL</sequence>
<organism evidence="1 2">
    <name type="scientific">Caldalkalibacillus horti</name>
    <dbReference type="NCBI Taxonomy" id="77523"/>
    <lineage>
        <taxon>Bacteria</taxon>
        <taxon>Bacillati</taxon>
        <taxon>Bacillota</taxon>
        <taxon>Bacilli</taxon>
        <taxon>Bacillales</taxon>
        <taxon>Bacillaceae</taxon>
        <taxon>Caldalkalibacillus</taxon>
    </lineage>
</organism>